<dbReference type="RefSeq" id="WP_238274235.1">
    <property type="nucleotide sequence ID" value="NZ_BPQR01000013.1"/>
</dbReference>
<evidence type="ECO:0000259" key="2">
    <source>
        <dbReference type="Pfam" id="PF13439"/>
    </source>
</evidence>
<evidence type="ECO:0008006" key="5">
    <source>
        <dbReference type="Google" id="ProtNLM"/>
    </source>
</evidence>
<dbReference type="Gene3D" id="3.40.50.2000">
    <property type="entry name" value="Glycogen Phosphorylase B"/>
    <property type="match status" value="2"/>
</dbReference>
<dbReference type="InterPro" id="IPR050194">
    <property type="entry name" value="Glycosyltransferase_grp1"/>
</dbReference>
<accession>A0ABQ4SR17</accession>
<dbReference type="PANTHER" id="PTHR45947">
    <property type="entry name" value="SULFOQUINOVOSYL TRANSFERASE SQD2"/>
    <property type="match status" value="1"/>
</dbReference>
<evidence type="ECO:0000313" key="4">
    <source>
        <dbReference type="Proteomes" id="UP001055102"/>
    </source>
</evidence>
<comment type="caution">
    <text evidence="3">The sequence shown here is derived from an EMBL/GenBank/DDBJ whole genome shotgun (WGS) entry which is preliminary data.</text>
</comment>
<dbReference type="EMBL" id="BPQR01000013">
    <property type="protein sequence ID" value="GJE05547.1"/>
    <property type="molecule type" value="Genomic_DNA"/>
</dbReference>
<feature type="domain" description="Glycosyltransferase subfamily 4-like N-terminal" evidence="2">
    <location>
        <begin position="23"/>
        <end position="156"/>
    </location>
</feature>
<reference evidence="3" key="1">
    <citation type="journal article" date="2021" name="Front. Microbiol.">
        <title>Comprehensive Comparative Genomics and Phenotyping of Methylobacterium Species.</title>
        <authorList>
            <person name="Alessa O."/>
            <person name="Ogura Y."/>
            <person name="Fujitani Y."/>
            <person name="Takami H."/>
            <person name="Hayashi T."/>
            <person name="Sahin N."/>
            <person name="Tani A."/>
        </authorList>
    </citation>
    <scope>NUCLEOTIDE SEQUENCE</scope>
    <source>
        <strain evidence="3">LMG 23639</strain>
    </source>
</reference>
<sequence length="370" mass="40469">MKTDKPLRVAHLNPAYFSPDSYVGGGERYVDYLMQSLQTVGGFEQVLFSMGKEDQFFLRDGIPIRVLRNESSHPGMTNAVSAALWRELTDFDLVHVHQCLTLFGAYSTAIVRSLKIPMIGTDLGGGEDPQMLRGRGVGLLDGVVSISQYAHNLLGSFFKGPHEILIGPIDTERFRAGAARPPRDPRKLICVSRILPHKGIDRVIAALPEGLSLTIVGRVYHQQYYELLLGMAADKDIRFVLDADDSALLALYDAHGIFVQASTARDIYGNDVAKPELMGLTTLEAMSFGLPVVVSDAGSLPELVPDPRFGRVFSDVPTLAAILREVVAGSWPGPNAGDLARAHVVQHHGMETIGHRLADFYRRTLAGKNQ</sequence>
<dbReference type="SUPFAM" id="SSF53756">
    <property type="entry name" value="UDP-Glycosyltransferase/glycogen phosphorylase"/>
    <property type="match status" value="1"/>
</dbReference>
<gene>
    <name evidence="3" type="ORF">AOPFMNJM_0847</name>
</gene>
<dbReference type="InterPro" id="IPR001296">
    <property type="entry name" value="Glyco_trans_1"/>
</dbReference>
<protein>
    <recommendedName>
        <fullName evidence="5">Glycosyl transferase family 1</fullName>
    </recommendedName>
</protein>
<reference evidence="3" key="2">
    <citation type="submission" date="2021-08" db="EMBL/GenBank/DDBJ databases">
        <authorList>
            <person name="Tani A."/>
            <person name="Ola A."/>
            <person name="Ogura Y."/>
            <person name="Katsura K."/>
            <person name="Hayashi T."/>
        </authorList>
    </citation>
    <scope>NUCLEOTIDE SEQUENCE</scope>
    <source>
        <strain evidence="3">LMG 23639</strain>
    </source>
</reference>
<dbReference type="Pfam" id="PF13439">
    <property type="entry name" value="Glyco_transf_4"/>
    <property type="match status" value="1"/>
</dbReference>
<keyword evidence="4" id="KW-1185">Reference proteome</keyword>
<organism evidence="3 4">
    <name type="scientific">Methylobacterium jeotgali</name>
    <dbReference type="NCBI Taxonomy" id="381630"/>
    <lineage>
        <taxon>Bacteria</taxon>
        <taxon>Pseudomonadati</taxon>
        <taxon>Pseudomonadota</taxon>
        <taxon>Alphaproteobacteria</taxon>
        <taxon>Hyphomicrobiales</taxon>
        <taxon>Methylobacteriaceae</taxon>
        <taxon>Methylobacterium</taxon>
    </lineage>
</organism>
<dbReference type="Pfam" id="PF00534">
    <property type="entry name" value="Glycos_transf_1"/>
    <property type="match status" value="1"/>
</dbReference>
<dbReference type="PANTHER" id="PTHR45947:SF3">
    <property type="entry name" value="SULFOQUINOVOSYL TRANSFERASE SQD2"/>
    <property type="match status" value="1"/>
</dbReference>
<evidence type="ECO:0000313" key="3">
    <source>
        <dbReference type="EMBL" id="GJE05547.1"/>
    </source>
</evidence>
<evidence type="ECO:0000259" key="1">
    <source>
        <dbReference type="Pfam" id="PF00534"/>
    </source>
</evidence>
<name>A0ABQ4SR17_9HYPH</name>
<proteinExistence type="predicted"/>
<feature type="domain" description="Glycosyl transferase family 1" evidence="1">
    <location>
        <begin position="181"/>
        <end position="307"/>
    </location>
</feature>
<dbReference type="InterPro" id="IPR028098">
    <property type="entry name" value="Glyco_trans_4-like_N"/>
</dbReference>
<dbReference type="Proteomes" id="UP001055102">
    <property type="component" value="Unassembled WGS sequence"/>
</dbReference>
<dbReference type="CDD" id="cd03801">
    <property type="entry name" value="GT4_PimA-like"/>
    <property type="match status" value="1"/>
</dbReference>